<evidence type="ECO:0000256" key="3">
    <source>
        <dbReference type="ARBA" id="ARBA00005152"/>
    </source>
</evidence>
<accession>A0A834VC01</accession>
<evidence type="ECO:0000313" key="11">
    <source>
        <dbReference type="EnsemblMetazoa" id="KAF7491176.1"/>
    </source>
</evidence>
<dbReference type="Pfam" id="PF00459">
    <property type="entry name" value="Inositol_P"/>
    <property type="match status" value="1"/>
</dbReference>
<dbReference type="PRINTS" id="PR00378">
    <property type="entry name" value="LIIMPHPHTASE"/>
</dbReference>
<evidence type="ECO:0000256" key="4">
    <source>
        <dbReference type="ARBA" id="ARBA00009759"/>
    </source>
</evidence>
<keyword evidence="5 8" id="KW-0479">Metal-binding</keyword>
<reference evidence="12" key="1">
    <citation type="journal article" date="2020" name="PLoS Negl. Trop. Dis.">
        <title>High-quality nuclear genome for Sarcoptes scabiei-A critical resource for a neglected parasite.</title>
        <authorList>
            <person name="Korhonen P.K."/>
            <person name="Gasser R.B."/>
            <person name="Ma G."/>
            <person name="Wang T."/>
            <person name="Stroehlein A.J."/>
            <person name="Young N.D."/>
            <person name="Ang C.S."/>
            <person name="Fernando D.D."/>
            <person name="Lu H.C."/>
            <person name="Taylor S."/>
            <person name="Reynolds S.L."/>
            <person name="Mofiz E."/>
            <person name="Najaraj S.H."/>
            <person name="Gowda H."/>
            <person name="Madugundu A."/>
            <person name="Renuse S."/>
            <person name="Holt D."/>
            <person name="Pandey A."/>
            <person name="Papenfuss A.T."/>
            <person name="Fischer K."/>
        </authorList>
    </citation>
    <scope>NUCLEOTIDE SEQUENCE [LARGE SCALE GENOMIC DNA]</scope>
</reference>
<comment type="pathway">
    <text evidence="3 9">Polyol metabolism; myo-inositol biosynthesis; myo-inositol from D-glucose 6-phosphate: step 2/2.</text>
</comment>
<dbReference type="OrthoDB" id="10254945at2759"/>
<feature type="binding site" evidence="8">
    <location>
        <position position="72"/>
    </location>
    <ligand>
        <name>Mg(2+)</name>
        <dbReference type="ChEBI" id="CHEBI:18420"/>
        <label>1</label>
        <note>catalytic</note>
    </ligand>
</feature>
<dbReference type="FunFam" id="3.40.190.80:FF:000002">
    <property type="entry name" value="Inositol-1-monophosphatase"/>
    <property type="match status" value="1"/>
</dbReference>
<comment type="cofactor">
    <cofactor evidence="2 8 9">
        <name>Mg(2+)</name>
        <dbReference type="ChEBI" id="CHEBI:18420"/>
    </cofactor>
</comment>
<dbReference type="EnsemblMetazoa" id="SSS_4693s_mrna">
    <property type="protein sequence ID" value="KAF7491176.1"/>
    <property type="gene ID" value="SSS_4693"/>
</dbReference>
<dbReference type="AlphaFoldDB" id="A0A834VC01"/>
<dbReference type="InterPro" id="IPR020552">
    <property type="entry name" value="Inositol_monoPase_Li-sen"/>
</dbReference>
<evidence type="ECO:0000256" key="9">
    <source>
        <dbReference type="RuleBase" id="RU364068"/>
    </source>
</evidence>
<dbReference type="EC" id="3.1.3.25" evidence="9"/>
<dbReference type="PROSITE" id="PS00629">
    <property type="entry name" value="IMP_1"/>
    <property type="match status" value="1"/>
</dbReference>
<dbReference type="EMBL" id="WVUK01000060">
    <property type="protein sequence ID" value="KAF7491176.1"/>
    <property type="molecule type" value="Genomic_DNA"/>
</dbReference>
<dbReference type="InterPro" id="IPR020550">
    <property type="entry name" value="Inositol_monophosphatase_CS"/>
</dbReference>
<comment type="catalytic activity">
    <reaction evidence="1 9">
        <text>a myo-inositol phosphate + H2O = myo-inositol + phosphate</text>
        <dbReference type="Rhea" id="RHEA:24056"/>
        <dbReference type="ChEBI" id="CHEBI:15377"/>
        <dbReference type="ChEBI" id="CHEBI:17268"/>
        <dbReference type="ChEBI" id="CHEBI:43474"/>
        <dbReference type="ChEBI" id="CHEBI:84139"/>
        <dbReference type="EC" id="3.1.3.25"/>
    </reaction>
</comment>
<feature type="binding site" evidence="8">
    <location>
        <position position="90"/>
    </location>
    <ligand>
        <name>Mg(2+)</name>
        <dbReference type="ChEBI" id="CHEBI:18420"/>
        <label>2</label>
    </ligand>
</feature>
<dbReference type="GO" id="GO:0046854">
    <property type="term" value="P:phosphatidylinositol phosphate biosynthetic process"/>
    <property type="evidence" value="ECO:0007669"/>
    <property type="project" value="InterPro"/>
</dbReference>
<feature type="binding site" evidence="8">
    <location>
        <position position="225"/>
    </location>
    <ligand>
        <name>Mg(2+)</name>
        <dbReference type="ChEBI" id="CHEBI:18420"/>
        <label>1</label>
        <note>catalytic</note>
    </ligand>
</feature>
<dbReference type="GO" id="GO:0007165">
    <property type="term" value="P:signal transduction"/>
    <property type="evidence" value="ECO:0007669"/>
    <property type="project" value="TreeGrafter"/>
</dbReference>
<keyword evidence="12" id="KW-1185">Reference proteome</keyword>
<dbReference type="Gene3D" id="3.40.190.80">
    <property type="match status" value="1"/>
</dbReference>
<evidence type="ECO:0000256" key="8">
    <source>
        <dbReference type="PIRSR" id="PIRSR600760-2"/>
    </source>
</evidence>
<dbReference type="SUPFAM" id="SSF56655">
    <property type="entry name" value="Carbohydrate phosphatase"/>
    <property type="match status" value="1"/>
</dbReference>
<dbReference type="PANTHER" id="PTHR20854:SF4">
    <property type="entry name" value="INOSITOL-1-MONOPHOSPHATASE-RELATED"/>
    <property type="match status" value="1"/>
</dbReference>
<evidence type="ECO:0000256" key="6">
    <source>
        <dbReference type="ARBA" id="ARBA00022801"/>
    </source>
</evidence>
<evidence type="ECO:0000256" key="1">
    <source>
        <dbReference type="ARBA" id="ARBA00001033"/>
    </source>
</evidence>
<dbReference type="FunFam" id="3.30.540.10:FF:000004">
    <property type="entry name" value="Inositol-1-monophosphatase"/>
    <property type="match status" value="1"/>
</dbReference>
<keyword evidence="7 8" id="KW-0460">Magnesium</keyword>
<reference evidence="11" key="3">
    <citation type="submission" date="2022-06" db="UniProtKB">
        <authorList>
            <consortium name="EnsemblMetazoa"/>
        </authorList>
    </citation>
    <scope>IDENTIFICATION</scope>
</reference>
<dbReference type="Gene3D" id="3.30.540.10">
    <property type="entry name" value="Fructose-1,6-Bisphosphatase, subunit A, domain 1"/>
    <property type="match status" value="1"/>
</dbReference>
<organism evidence="10">
    <name type="scientific">Sarcoptes scabiei</name>
    <name type="common">Itch mite</name>
    <name type="synonym">Acarus scabiei</name>
    <dbReference type="NCBI Taxonomy" id="52283"/>
    <lineage>
        <taxon>Eukaryota</taxon>
        <taxon>Metazoa</taxon>
        <taxon>Ecdysozoa</taxon>
        <taxon>Arthropoda</taxon>
        <taxon>Chelicerata</taxon>
        <taxon>Arachnida</taxon>
        <taxon>Acari</taxon>
        <taxon>Acariformes</taxon>
        <taxon>Sarcoptiformes</taxon>
        <taxon>Astigmata</taxon>
        <taxon>Psoroptidia</taxon>
        <taxon>Sarcoptoidea</taxon>
        <taxon>Sarcoptidae</taxon>
        <taxon>Sarcoptinae</taxon>
        <taxon>Sarcoptes</taxon>
    </lineage>
</organism>
<dbReference type="InterPro" id="IPR000760">
    <property type="entry name" value="Inositol_monophosphatase-like"/>
</dbReference>
<dbReference type="PROSITE" id="PS00630">
    <property type="entry name" value="IMP_2"/>
    <property type="match status" value="1"/>
</dbReference>
<feature type="binding site" evidence="8">
    <location>
        <position position="93"/>
    </location>
    <ligand>
        <name>Mg(2+)</name>
        <dbReference type="ChEBI" id="CHEBI:18420"/>
        <label>2</label>
    </ligand>
</feature>
<comment type="similarity">
    <text evidence="4 9">Belongs to the inositol monophosphatase superfamily.</text>
</comment>
<reference evidence="10" key="2">
    <citation type="submission" date="2020-01" db="EMBL/GenBank/DDBJ databases">
        <authorList>
            <person name="Korhonen P.K.K."/>
            <person name="Guangxu M.G."/>
            <person name="Wang T.W."/>
            <person name="Stroehlein A.J.S."/>
            <person name="Young N.D."/>
            <person name="Ang C.-S.A."/>
            <person name="Fernando D.W.F."/>
            <person name="Lu H.L."/>
            <person name="Taylor S.T."/>
            <person name="Ehtesham M.E.M."/>
            <person name="Najaraj S.H.N."/>
            <person name="Harsha G.H.G."/>
            <person name="Madugundu A.M."/>
            <person name="Renuse S.R."/>
            <person name="Holt D.H."/>
            <person name="Pandey A.P."/>
            <person name="Papenfuss A.P."/>
            <person name="Gasser R.B.G."/>
            <person name="Fischer K.F."/>
        </authorList>
    </citation>
    <scope>NUCLEOTIDE SEQUENCE</scope>
    <source>
        <strain evidence="10">SSS_KF_BRIS2020</strain>
    </source>
</reference>
<evidence type="ECO:0000313" key="10">
    <source>
        <dbReference type="EMBL" id="KAF7491176.1"/>
    </source>
</evidence>
<dbReference type="UniPathway" id="UPA00823">
    <property type="reaction ID" value="UER00788"/>
</dbReference>
<evidence type="ECO:0000256" key="7">
    <source>
        <dbReference type="ARBA" id="ARBA00022842"/>
    </source>
</evidence>
<sequence>MMDLDQLLQRQSLAIKLARKAGQLIKETTGAITTIDNKCSFADLVTETDRTCEKMVFEEIKQHFPDDDFIGEESSSDSTSLTDRGTWIIDPVDGTTNFVHSFPFSCISIGFALDRQSVIGVVYNPHFDLLYTAIKGQGAKVISNEGALEQKLSVRSCPSLSQALIVSELGSQRTEAKRECVFKNMETIGWQCHGIRMLGSCALNLCSVAAGQTDAFFEYGPYSWDVCAGSIIVTEAGGYLCDTDGSEFNLEARRFIAASSEKLAKEISSKIVVQYDPKTEQ</sequence>
<dbReference type="GO" id="GO:0006021">
    <property type="term" value="P:inositol biosynthetic process"/>
    <property type="evidence" value="ECO:0007669"/>
    <property type="project" value="UniProtKB-UniPathway"/>
</dbReference>
<dbReference type="PANTHER" id="PTHR20854">
    <property type="entry name" value="INOSITOL MONOPHOSPHATASE"/>
    <property type="match status" value="1"/>
</dbReference>
<dbReference type="Proteomes" id="UP000070412">
    <property type="component" value="Unassembled WGS sequence"/>
</dbReference>
<dbReference type="InterPro" id="IPR020583">
    <property type="entry name" value="Inositol_monoP_metal-BS"/>
</dbReference>
<evidence type="ECO:0000256" key="5">
    <source>
        <dbReference type="ARBA" id="ARBA00022723"/>
    </source>
</evidence>
<protein>
    <recommendedName>
        <fullName evidence="9">Inositol-1-monophosphatase</fullName>
        <ecNumber evidence="9">3.1.3.25</ecNumber>
    </recommendedName>
</protein>
<gene>
    <name evidence="10" type="ORF">SSS_4693</name>
</gene>
<proteinExistence type="inferred from homology"/>
<dbReference type="InterPro" id="IPR033942">
    <property type="entry name" value="IMPase"/>
</dbReference>
<dbReference type="GO" id="GO:0008934">
    <property type="term" value="F:inositol monophosphate 1-phosphatase activity"/>
    <property type="evidence" value="ECO:0007669"/>
    <property type="project" value="InterPro"/>
</dbReference>
<dbReference type="CDD" id="cd01639">
    <property type="entry name" value="IMPase"/>
    <property type="match status" value="1"/>
</dbReference>
<evidence type="ECO:0000313" key="12">
    <source>
        <dbReference type="Proteomes" id="UP000070412"/>
    </source>
</evidence>
<dbReference type="GO" id="GO:0046872">
    <property type="term" value="F:metal ion binding"/>
    <property type="evidence" value="ECO:0007669"/>
    <property type="project" value="UniProtKB-KW"/>
</dbReference>
<evidence type="ECO:0000256" key="2">
    <source>
        <dbReference type="ARBA" id="ARBA00001946"/>
    </source>
</evidence>
<dbReference type="PRINTS" id="PR00377">
    <property type="entry name" value="IMPHPHTASES"/>
</dbReference>
<keyword evidence="6 9" id="KW-0378">Hydrolase</keyword>
<name>A0A834VC01_SARSC</name>